<evidence type="ECO:0008006" key="3">
    <source>
        <dbReference type="Google" id="ProtNLM"/>
    </source>
</evidence>
<comment type="caution">
    <text evidence="1">The sequence shown here is derived from an EMBL/GenBank/DDBJ whole genome shotgun (WGS) entry which is preliminary data.</text>
</comment>
<dbReference type="Pfam" id="PF02924">
    <property type="entry name" value="HDPD"/>
    <property type="match status" value="1"/>
</dbReference>
<dbReference type="InterPro" id="IPR004195">
    <property type="entry name" value="Head_decoration_D"/>
</dbReference>
<organism evidence="1 2">
    <name type="scientific">Herbaspirillum frisingense</name>
    <dbReference type="NCBI Taxonomy" id="92645"/>
    <lineage>
        <taxon>Bacteria</taxon>
        <taxon>Pseudomonadati</taxon>
        <taxon>Pseudomonadota</taxon>
        <taxon>Betaproteobacteria</taxon>
        <taxon>Burkholderiales</taxon>
        <taxon>Oxalobacteraceae</taxon>
        <taxon>Herbaspirillum</taxon>
    </lineage>
</organism>
<proteinExistence type="predicted"/>
<dbReference type="EMBL" id="WNDX01000128">
    <property type="protein sequence ID" value="KAF1041306.1"/>
    <property type="molecule type" value="Genomic_DNA"/>
</dbReference>
<name>A0A7V8FUB0_9BURK</name>
<protein>
    <recommendedName>
        <fullName evidence="3">Head decoration protein</fullName>
    </recommendedName>
</protein>
<dbReference type="AlphaFoldDB" id="A0A7V8FUB0"/>
<evidence type="ECO:0000313" key="1">
    <source>
        <dbReference type="EMBL" id="KAF1041306.1"/>
    </source>
</evidence>
<accession>A0A7V8FUB0</accession>
<sequence>MGNPTVTPLQEQWHDGGFIVSEANGHISRETITLTGGAKVLAGTVLGQQTTGTTAAAAALGTNSGNGTFGAISVASPAQAGDYVVQFVDATHFVVEDPQGVEVGHGTTGVAFAAGGLGFTITAGGNAFVAGDSFKVTVAPGSKKYAPLSLTAGDGTGVPVAVLYGTKDVTNADKPALVMFRHAELNGSELIWPAGATANQIAAFIAQLAKDKVLLVR</sequence>
<evidence type="ECO:0000313" key="2">
    <source>
        <dbReference type="Proteomes" id="UP000462435"/>
    </source>
</evidence>
<reference evidence="2" key="1">
    <citation type="journal article" date="2020" name="MBio">
        <title>Horizontal gene transfer to a defensive symbiont with a reduced genome amongst a multipartite beetle microbiome.</title>
        <authorList>
            <person name="Waterworth S.C."/>
            <person name="Florez L.V."/>
            <person name="Rees E.R."/>
            <person name="Hertweck C."/>
            <person name="Kaltenpoth M."/>
            <person name="Kwan J.C."/>
        </authorList>
    </citation>
    <scope>NUCLEOTIDE SEQUENCE [LARGE SCALE GENOMIC DNA]</scope>
</reference>
<dbReference type="Proteomes" id="UP000462435">
    <property type="component" value="Unassembled WGS sequence"/>
</dbReference>
<gene>
    <name evidence="1" type="ORF">GAK35_03396</name>
</gene>